<comment type="caution">
    <text evidence="6">The sequence shown here is derived from an EMBL/GenBank/DDBJ whole genome shotgun (WGS) entry which is preliminary data.</text>
</comment>
<dbReference type="InterPro" id="IPR020472">
    <property type="entry name" value="WD40_PAC1"/>
</dbReference>
<feature type="repeat" description="WD" evidence="3">
    <location>
        <begin position="1212"/>
        <end position="1253"/>
    </location>
</feature>
<dbReference type="PRINTS" id="PR00320">
    <property type="entry name" value="GPROTEINBRPT"/>
</dbReference>
<feature type="non-terminal residue" evidence="6">
    <location>
        <position position="1"/>
    </location>
</feature>
<organism evidence="6 7">
    <name type="scientific">Rhizoctonia solani</name>
    <dbReference type="NCBI Taxonomy" id="456999"/>
    <lineage>
        <taxon>Eukaryota</taxon>
        <taxon>Fungi</taxon>
        <taxon>Dikarya</taxon>
        <taxon>Basidiomycota</taxon>
        <taxon>Agaricomycotina</taxon>
        <taxon>Agaricomycetes</taxon>
        <taxon>Cantharellales</taxon>
        <taxon>Ceratobasidiaceae</taxon>
        <taxon>Rhizoctonia</taxon>
    </lineage>
</organism>
<dbReference type="GO" id="GO:1990234">
    <property type="term" value="C:transferase complex"/>
    <property type="evidence" value="ECO:0007669"/>
    <property type="project" value="UniProtKB-ARBA"/>
</dbReference>
<feature type="repeat" description="WD" evidence="3">
    <location>
        <begin position="828"/>
        <end position="858"/>
    </location>
</feature>
<feature type="repeat" description="WD" evidence="3">
    <location>
        <begin position="1087"/>
        <end position="1128"/>
    </location>
</feature>
<sequence length="1457" mass="160087">MPKSPFRATSPASQPTRNSTPAEHGSHQPKPIIPMLNPAQFTTCLQVVPKPASEQSDTWRRFGTALKTLEAITGVFPPLKEVLSVLSACTMEIKIAEQNRGPYDQLALDLVDLVQILQKHLPEAKPRWMPYSIENAARAIGEQVIHIQQKQNDWKLGQVVRASDNEMDILGCYQRIEHVFRHLQVDISLSIWDLTHMTWVNSQLKDLTPVHEAWYDAALSVEIQRHGCAPNTRVKILSEAMEWARKPDSPKLYWMNGMAGTGKTTIAYSLCEQLEKSKQLGACFFCSRFSPDCRNMNRVVPTIAYQLGRFSNPYQKELCEVLANNPDVAKRKISVQFEKLIVGPLSKIKDAMPKDVIVVIDALDECDDGQGAQLVLDLLFSYATMLPVRFFVSNRPEPGILHSVQSFEQISRFILHLHEVDESFVEADIHTYLEQELREAGAQPEEIKLLAVRSGCLFIYAATVIRYIEPKNRAVNHKKRLATIIMATSETLGETHRGLDELYSAILLQAFQKLKGDEGETLRSLLHVVIGARESLAVATLAELASIESENEVQLALLPLLSVLNVSANTRVVSTLHASFPDFMLSSERSKEFCCDITKQSMYMAAQCFRIMQRSLRFNICNLETSSRFDKDIPSLQARIDESISSGLFYACRYWGSHLHDSILVDELIEMLDDFLRYRLPLWMEVLSLTNYIGDCSDILLEALKYIPFNDSFTELRAMVQDSRSFASKYAANPTSYSTPHIYLSALPLTSAKSRVREVYWPRTKGLATVGSCMHKDRMSSSLAAWATGSVVNKIALSNGGKRIVAGGENGMISVWNVNTGRCILGPLKKHKDSVFAVTFSPDGGMIASGSNDRKIYLSSAYTGDTLVGPLEGHSGAVCYLSFSPDGLFLASASEDHTIRIWNPITGDKVGSELKGHTECVMCVVFSVRGDRLISCSDDRTIRIWDRRTSAAIGKPLEGHTDWVDCVALSPDDMHIASSSCDHTVRIWNLKRMETVIGPLIGHTGRVASVAYSSDGKSIVSGSFDRTIRVWSAETGDLIAGPFTGHEASVYSVVFSIDGTQILSGSLDQTICVWDVYPTGVEPSESMEGDNGAIISISVSPDGSRVVSGSGDGTVCVWDLQTGRLALGPLKGHNHWVWSVIYTPDGTCIISCSNDGTICTWDAQTGSKVKKPFNDAIVAAVSPDSRLIASGSLDFSVRVWELQSGNPIGKPLVQHTAPVCSVEFSSDGFRIVSGSDDMTICAWDVLKGTLIWTCKEHVSEVTGAKFLPSDQKVLSCSFDGTLLLLDPNTGIAASNPWEGHNNAVRDIAISPDGTMAASGSRDRTIGLWNVQTGTLLAPLLQGHTGDVSSVAFSLDGKHVISGSYDGTVRVWNIGDAIEMKEKVARSWVVKGDGWIMGPESELVLWLPPDLAARFLAPPCSGIIHAHGPIPIELGEVIYGDGWARCFDASAESYVLDT</sequence>
<evidence type="ECO:0000259" key="5">
    <source>
        <dbReference type="PROSITE" id="PS50837"/>
    </source>
</evidence>
<evidence type="ECO:0000256" key="4">
    <source>
        <dbReference type="SAM" id="MobiDB-lite"/>
    </source>
</evidence>
<feature type="domain" description="NACHT" evidence="5">
    <location>
        <begin position="251"/>
        <end position="396"/>
    </location>
</feature>
<dbReference type="CDD" id="cd00200">
    <property type="entry name" value="WD40"/>
    <property type="match status" value="2"/>
</dbReference>
<dbReference type="OrthoDB" id="538223at2759"/>
<feature type="repeat" description="WD" evidence="3">
    <location>
        <begin position="792"/>
        <end position="826"/>
    </location>
</feature>
<dbReference type="InterPro" id="IPR056884">
    <property type="entry name" value="NPHP3-like_N"/>
</dbReference>
<dbReference type="Pfam" id="PF24883">
    <property type="entry name" value="NPHP3_N"/>
    <property type="match status" value="1"/>
</dbReference>
<dbReference type="Pfam" id="PF00400">
    <property type="entry name" value="WD40"/>
    <property type="match status" value="14"/>
</dbReference>
<feature type="region of interest" description="Disordered" evidence="4">
    <location>
        <begin position="1"/>
        <end position="32"/>
    </location>
</feature>
<reference evidence="6" key="1">
    <citation type="submission" date="2020-09" db="EMBL/GenBank/DDBJ databases">
        <title>Comparative genome analyses of four rice-infecting Rhizoctonia solani isolates reveal extensive enrichment of homogalacturonan modification genes.</title>
        <authorList>
            <person name="Lee D.-Y."/>
            <person name="Jeon J."/>
            <person name="Kim K.-T."/>
            <person name="Cheong K."/>
            <person name="Song H."/>
            <person name="Choi G."/>
            <person name="Ko J."/>
            <person name="Opiyo S.O."/>
            <person name="Zuo S."/>
            <person name="Madhav S."/>
            <person name="Lee Y.-H."/>
            <person name="Wang G.-L."/>
        </authorList>
    </citation>
    <scope>NUCLEOTIDE SEQUENCE</scope>
    <source>
        <strain evidence="6">AG1-IA WGL</strain>
    </source>
</reference>
<dbReference type="PANTHER" id="PTHR22847:SF637">
    <property type="entry name" value="WD REPEAT DOMAIN 5B"/>
    <property type="match status" value="1"/>
</dbReference>
<feature type="repeat" description="WD" evidence="3">
    <location>
        <begin position="1130"/>
        <end position="1171"/>
    </location>
</feature>
<dbReference type="InterPro" id="IPR007111">
    <property type="entry name" value="NACHT_NTPase"/>
</dbReference>
<dbReference type="InterPro" id="IPR036322">
    <property type="entry name" value="WD40_repeat_dom_sf"/>
</dbReference>
<dbReference type="InterPro" id="IPR019775">
    <property type="entry name" value="WD40_repeat_CS"/>
</dbReference>
<feature type="repeat" description="WD" evidence="3">
    <location>
        <begin position="871"/>
        <end position="912"/>
    </location>
</feature>
<dbReference type="InterPro" id="IPR027417">
    <property type="entry name" value="P-loop_NTPase"/>
</dbReference>
<feature type="repeat" description="WD" evidence="3">
    <location>
        <begin position="1000"/>
        <end position="1041"/>
    </location>
</feature>
<accession>A0A8H7I2P5</accession>
<dbReference type="EMBL" id="JACYCD010000023">
    <property type="protein sequence ID" value="KAF8713107.1"/>
    <property type="molecule type" value="Genomic_DNA"/>
</dbReference>
<dbReference type="Gene3D" id="2.130.10.10">
    <property type="entry name" value="YVTN repeat-like/Quinoprotein amine dehydrogenase"/>
    <property type="match status" value="6"/>
</dbReference>
<evidence type="ECO:0000313" key="7">
    <source>
        <dbReference type="Proteomes" id="UP000602905"/>
    </source>
</evidence>
<feature type="repeat" description="WD" evidence="3">
    <location>
        <begin position="1180"/>
        <end position="1210"/>
    </location>
</feature>
<dbReference type="InterPro" id="IPR001680">
    <property type="entry name" value="WD40_rpt"/>
</dbReference>
<dbReference type="InterPro" id="IPR015943">
    <property type="entry name" value="WD40/YVTN_repeat-like_dom_sf"/>
</dbReference>
<proteinExistence type="predicted"/>
<evidence type="ECO:0000256" key="2">
    <source>
        <dbReference type="ARBA" id="ARBA00022737"/>
    </source>
</evidence>
<evidence type="ECO:0000313" key="6">
    <source>
        <dbReference type="EMBL" id="KAF8713107.1"/>
    </source>
</evidence>
<feature type="repeat" description="WD" evidence="3">
    <location>
        <begin position="1043"/>
        <end position="1076"/>
    </location>
</feature>
<dbReference type="PROSITE" id="PS50837">
    <property type="entry name" value="NACHT"/>
    <property type="match status" value="1"/>
</dbReference>
<dbReference type="SMART" id="SM00320">
    <property type="entry name" value="WD40"/>
    <property type="match status" value="14"/>
</dbReference>
<dbReference type="Proteomes" id="UP000602905">
    <property type="component" value="Unassembled WGS sequence"/>
</dbReference>
<feature type="repeat" description="WD" evidence="3">
    <location>
        <begin position="1297"/>
        <end position="1338"/>
    </location>
</feature>
<feature type="repeat" description="WD" evidence="3">
    <location>
        <begin position="957"/>
        <end position="998"/>
    </location>
</feature>
<evidence type="ECO:0000256" key="3">
    <source>
        <dbReference type="PROSITE-ProRule" id="PRU00221"/>
    </source>
</evidence>
<dbReference type="PANTHER" id="PTHR22847">
    <property type="entry name" value="WD40 REPEAT PROTEIN"/>
    <property type="match status" value="1"/>
</dbReference>
<evidence type="ECO:0000256" key="1">
    <source>
        <dbReference type="ARBA" id="ARBA00022574"/>
    </source>
</evidence>
<feature type="repeat" description="WD" evidence="3">
    <location>
        <begin position="914"/>
        <end position="955"/>
    </location>
</feature>
<dbReference type="SUPFAM" id="SSF52540">
    <property type="entry name" value="P-loop containing nucleoside triphosphate hydrolases"/>
    <property type="match status" value="1"/>
</dbReference>
<dbReference type="PROSITE" id="PS50082">
    <property type="entry name" value="WD_REPEATS_2"/>
    <property type="match status" value="13"/>
</dbReference>
<name>A0A8H7I2P5_9AGAM</name>
<keyword evidence="2" id="KW-0677">Repeat</keyword>
<keyword evidence="1 3" id="KW-0853">WD repeat</keyword>
<dbReference type="Gene3D" id="3.40.50.300">
    <property type="entry name" value="P-loop containing nucleotide triphosphate hydrolases"/>
    <property type="match status" value="1"/>
</dbReference>
<gene>
    <name evidence="6" type="ORF">RHS03_00682</name>
</gene>
<protein>
    <submittedName>
        <fullName evidence="6">WD domain, G-beta repeat</fullName>
    </submittedName>
</protein>
<dbReference type="SUPFAM" id="SSF50978">
    <property type="entry name" value="WD40 repeat-like"/>
    <property type="match status" value="2"/>
</dbReference>
<feature type="compositionally biased region" description="Polar residues" evidence="4">
    <location>
        <begin position="10"/>
        <end position="21"/>
    </location>
</feature>
<dbReference type="PROSITE" id="PS00678">
    <property type="entry name" value="WD_REPEATS_1"/>
    <property type="match status" value="8"/>
</dbReference>
<feature type="repeat" description="WD" evidence="3">
    <location>
        <begin position="1340"/>
        <end position="1381"/>
    </location>
</feature>
<dbReference type="PROSITE" id="PS50294">
    <property type="entry name" value="WD_REPEATS_REGION"/>
    <property type="match status" value="11"/>
</dbReference>